<accession>A0A1G1XNG3</accession>
<comment type="caution">
    <text evidence="2">The sequence shown here is derived from an EMBL/GenBank/DDBJ whole genome shotgun (WGS) entry which is preliminary data.</text>
</comment>
<gene>
    <name evidence="2" type="ORF">A2Y82_00980</name>
</gene>
<name>A0A1G1XNG3_9BACT</name>
<protein>
    <recommendedName>
        <fullName evidence="4">Glycoside hydrolase family 5 domain-containing protein</fullName>
    </recommendedName>
</protein>
<keyword evidence="1" id="KW-0812">Transmembrane</keyword>
<dbReference type="EMBL" id="MHHZ01000018">
    <property type="protein sequence ID" value="OGY41464.1"/>
    <property type="molecule type" value="Genomic_DNA"/>
</dbReference>
<evidence type="ECO:0000256" key="1">
    <source>
        <dbReference type="SAM" id="Phobius"/>
    </source>
</evidence>
<feature type="transmembrane region" description="Helical" evidence="1">
    <location>
        <begin position="7"/>
        <end position="27"/>
    </location>
</feature>
<dbReference type="Proteomes" id="UP000176498">
    <property type="component" value="Unassembled WGS sequence"/>
</dbReference>
<proteinExistence type="predicted"/>
<evidence type="ECO:0000313" key="3">
    <source>
        <dbReference type="Proteomes" id="UP000176498"/>
    </source>
</evidence>
<keyword evidence="1" id="KW-0472">Membrane</keyword>
<evidence type="ECO:0000313" key="2">
    <source>
        <dbReference type="EMBL" id="OGY41464.1"/>
    </source>
</evidence>
<dbReference type="InterPro" id="IPR017853">
    <property type="entry name" value="GH"/>
</dbReference>
<evidence type="ECO:0008006" key="4">
    <source>
        <dbReference type="Google" id="ProtNLM"/>
    </source>
</evidence>
<dbReference type="Gene3D" id="3.20.20.80">
    <property type="entry name" value="Glycosidases"/>
    <property type="match status" value="1"/>
</dbReference>
<organism evidence="2 3">
    <name type="scientific">Candidatus Buchananbacteria bacterium RBG_13_36_9</name>
    <dbReference type="NCBI Taxonomy" id="1797530"/>
    <lineage>
        <taxon>Bacteria</taxon>
        <taxon>Candidatus Buchananiibacteriota</taxon>
    </lineage>
</organism>
<dbReference type="SUPFAM" id="SSF51445">
    <property type="entry name" value="(Trans)glycosidases"/>
    <property type="match status" value="1"/>
</dbReference>
<reference evidence="2 3" key="1">
    <citation type="journal article" date="2016" name="Nat. Commun.">
        <title>Thousands of microbial genomes shed light on interconnected biogeochemical processes in an aquifer system.</title>
        <authorList>
            <person name="Anantharaman K."/>
            <person name="Brown C.T."/>
            <person name="Hug L.A."/>
            <person name="Sharon I."/>
            <person name="Castelle C.J."/>
            <person name="Probst A.J."/>
            <person name="Thomas B.C."/>
            <person name="Singh A."/>
            <person name="Wilkins M.J."/>
            <person name="Karaoz U."/>
            <person name="Brodie E.L."/>
            <person name="Williams K.H."/>
            <person name="Hubbard S.S."/>
            <person name="Banfield J.F."/>
        </authorList>
    </citation>
    <scope>NUCLEOTIDE SEQUENCE [LARGE SCALE GENOMIC DNA]</scope>
</reference>
<keyword evidence="1" id="KW-1133">Transmembrane helix</keyword>
<dbReference type="AlphaFoldDB" id="A0A1G1XNG3"/>
<sequence length="333" mass="39772">MSKRKALKILIIIAFIVAVLIVLYVYVAKTSYNSNKKIIYGTTFTKSFAKYLDLDWRLAYTDMLDDLKVRYIRLPVYWDEIEPEKDLYNFTDIDWQVAEAEKRDAHLILVLGRRQPRWPECHDPAWVEGTDSKIVREKVLKNMELVINRYKNNRVVEMWQVENEPFLDFFGQCPKISKKELKEEIALVKSLDKRKVLITDSGELSTWWPGIKCGDIFGTTLYRTTYNKYIGYWHYFFVPPSFYRVKAYLWGKPQEAMYVAELQAEPWFPDGPKDSSLAEQYKTMNAKELVKNAEYADKTNFYRAYFWGVEWWYWLKTIHNDNSVWEAAKQYFK</sequence>